<dbReference type="InterPro" id="IPR036705">
    <property type="entry name" value="Ribosyl_crysJ1_sf"/>
</dbReference>
<reference evidence="5 6" key="1">
    <citation type="submission" date="2016-01" db="EMBL/GenBank/DDBJ databases">
        <authorList>
            <consortium name="TB Trials Study Group"/>
            <person name="Sutton G."/>
            <person name="Brinkac L."/>
            <person name="Sanka R."/>
            <person name="Adams M."/>
            <person name="Lau E.L."/>
            <person name="Macaden R."/>
            <person name="Grewal H.M.S."/>
        </authorList>
    </citation>
    <scope>NUCLEOTIDE SEQUENCE [LARGE SCALE GENOMIC DNA]</scope>
    <source>
        <strain evidence="5 6">IS-1744</strain>
    </source>
</reference>
<dbReference type="Pfam" id="PF03747">
    <property type="entry name" value="ADP_ribosyl_GH"/>
    <property type="match status" value="1"/>
</dbReference>
<dbReference type="InterPro" id="IPR000387">
    <property type="entry name" value="Tyr_Pase_dom"/>
</dbReference>
<evidence type="ECO:0000256" key="1">
    <source>
        <dbReference type="ARBA" id="ARBA00010702"/>
    </source>
</evidence>
<dbReference type="SUPFAM" id="SSF52799">
    <property type="entry name" value="(Phosphotyrosine protein) phosphatases II"/>
    <property type="match status" value="1"/>
</dbReference>
<keyword evidence="2 5" id="KW-0378">Hydrolase</keyword>
<feature type="binding site" evidence="3">
    <location>
        <position position="52"/>
    </location>
    <ligand>
        <name>Mg(2+)</name>
        <dbReference type="ChEBI" id="CHEBI:18420"/>
        <label>1</label>
    </ligand>
</feature>
<dbReference type="Proteomes" id="UP000053707">
    <property type="component" value="Unassembled WGS sequence"/>
</dbReference>
<comment type="cofactor">
    <cofactor evidence="3">
        <name>Mg(2+)</name>
        <dbReference type="ChEBI" id="CHEBI:18420"/>
    </cofactor>
    <text evidence="3">Binds 2 magnesium ions per subunit.</text>
</comment>
<evidence type="ECO:0000256" key="2">
    <source>
        <dbReference type="ARBA" id="ARBA00022801"/>
    </source>
</evidence>
<feature type="domain" description="Tyrosine specific protein phosphatases" evidence="4">
    <location>
        <begin position="405"/>
        <end position="455"/>
    </location>
</feature>
<gene>
    <name evidence="5" type="ORF">AU192_21065</name>
</gene>
<evidence type="ECO:0000256" key="3">
    <source>
        <dbReference type="PIRSR" id="PIRSR605502-1"/>
    </source>
</evidence>
<dbReference type="SUPFAM" id="SSF101478">
    <property type="entry name" value="ADP-ribosylglycohydrolase"/>
    <property type="match status" value="1"/>
</dbReference>
<dbReference type="PANTHER" id="PTHR16222:SF24">
    <property type="entry name" value="ADP-RIBOSYLHYDROLASE ARH3"/>
    <property type="match status" value="1"/>
</dbReference>
<comment type="similarity">
    <text evidence="1">Belongs to the ADP-ribosylglycohydrolase family.</text>
</comment>
<name>A0A124EPQ7_9MYCO</name>
<feature type="binding site" evidence="3">
    <location>
        <position position="273"/>
    </location>
    <ligand>
        <name>Mg(2+)</name>
        <dbReference type="ChEBI" id="CHEBI:18420"/>
        <label>1</label>
    </ligand>
</feature>
<evidence type="ECO:0000313" key="6">
    <source>
        <dbReference type="Proteomes" id="UP000053707"/>
    </source>
</evidence>
<dbReference type="GO" id="GO:0016787">
    <property type="term" value="F:hydrolase activity"/>
    <property type="evidence" value="ECO:0007669"/>
    <property type="project" value="UniProtKB-KW"/>
</dbReference>
<dbReference type="InterPro" id="IPR050792">
    <property type="entry name" value="ADP-ribosylglycohydrolase"/>
</dbReference>
<feature type="binding site" evidence="3">
    <location>
        <position position="271"/>
    </location>
    <ligand>
        <name>Mg(2+)</name>
        <dbReference type="ChEBI" id="CHEBI:18420"/>
        <label>1</label>
    </ligand>
</feature>
<keyword evidence="6" id="KW-1185">Reference proteome</keyword>
<evidence type="ECO:0000313" key="5">
    <source>
        <dbReference type="EMBL" id="KUI17008.1"/>
    </source>
</evidence>
<dbReference type="PANTHER" id="PTHR16222">
    <property type="entry name" value="ADP-RIBOSYLGLYCOHYDROLASE"/>
    <property type="match status" value="1"/>
</dbReference>
<dbReference type="Gene3D" id="3.90.190.10">
    <property type="entry name" value="Protein tyrosine phosphatase superfamily"/>
    <property type="match status" value="1"/>
</dbReference>
<keyword evidence="3" id="KW-0460">Magnesium</keyword>
<organism evidence="5 6">
    <name type="scientific">Mycobacterium lehmannii</name>
    <dbReference type="NCBI Taxonomy" id="2048550"/>
    <lineage>
        <taxon>Bacteria</taxon>
        <taxon>Bacillati</taxon>
        <taxon>Actinomycetota</taxon>
        <taxon>Actinomycetes</taxon>
        <taxon>Mycobacteriales</taxon>
        <taxon>Mycobacteriaceae</taxon>
        <taxon>Mycobacterium</taxon>
    </lineage>
</organism>
<comment type="caution">
    <text evidence="5">The sequence shown here is derived from an EMBL/GenBank/DDBJ whole genome shotgun (WGS) entry which is preliminary data.</text>
</comment>
<keyword evidence="3" id="KW-0479">Metal-binding</keyword>
<feature type="binding site" evidence="3">
    <location>
        <position position="274"/>
    </location>
    <ligand>
        <name>Mg(2+)</name>
        <dbReference type="ChEBI" id="CHEBI:18420"/>
        <label>1</label>
    </ligand>
</feature>
<accession>A0A124EPQ7</accession>
<proteinExistence type="inferred from homology"/>
<evidence type="ECO:0000259" key="4">
    <source>
        <dbReference type="PROSITE" id="PS50056"/>
    </source>
</evidence>
<dbReference type="Gene3D" id="1.10.4080.10">
    <property type="entry name" value="ADP-ribosylation/Crystallin J1"/>
    <property type="match status" value="1"/>
</dbReference>
<dbReference type="InterPro" id="IPR005502">
    <property type="entry name" value="Ribosyl_crysJ1"/>
</dbReference>
<dbReference type="InterPro" id="IPR029021">
    <property type="entry name" value="Prot-tyrosine_phosphatase-like"/>
</dbReference>
<dbReference type="AlphaFoldDB" id="A0A124EPQ7"/>
<feature type="binding site" evidence="3">
    <location>
        <position position="53"/>
    </location>
    <ligand>
        <name>Mg(2+)</name>
        <dbReference type="ChEBI" id="CHEBI:18420"/>
        <label>1</label>
    </ligand>
</feature>
<dbReference type="GO" id="GO:0046872">
    <property type="term" value="F:metal ion binding"/>
    <property type="evidence" value="ECO:0007669"/>
    <property type="project" value="UniProtKB-KW"/>
</dbReference>
<dbReference type="RefSeq" id="WP_064395765.1">
    <property type="nucleotide sequence ID" value="NZ_LQIR01000014.1"/>
</dbReference>
<feature type="binding site" evidence="3">
    <location>
        <position position="51"/>
    </location>
    <ligand>
        <name>Mg(2+)</name>
        <dbReference type="ChEBI" id="CHEBI:18420"/>
        <label>1</label>
    </ligand>
</feature>
<dbReference type="EMBL" id="LQIR01000014">
    <property type="protein sequence ID" value="KUI17008.1"/>
    <property type="molecule type" value="Genomic_DNA"/>
</dbReference>
<protein>
    <submittedName>
        <fullName evidence="5">Ribosylglycohydrolase</fullName>
    </submittedName>
</protein>
<dbReference type="PROSITE" id="PS50056">
    <property type="entry name" value="TYR_PHOSPHATASE_2"/>
    <property type="match status" value="1"/>
</dbReference>
<sequence>MTSFNDRVEGVLLATAAGDALGAPYEFKPPRGPEFEVEMVGGGGWRPGEWTDDTSMAIAIAEVAATGADLRDEAAQDAIVRRWLDWSRSAKDIGIQTSSVLRAAVRGGVITAASARAESEKYHRRTGRSAGNGSLMRTAPIALAYLDDEGAMVEAARALSELTHFDPDAGDACALWVCAIRHAVLTGKLDVRVGLPHLDARRRELWAKRLNEAEAAPPASFPNNGWVVTALQAAWSAISTTPVPEDDPVNGVFRADYLRLALDAAVRAGYDTDTVAAIAGGLLGAGYGASAVPAAWRVQLHGWPGITARGLVSLASAIGRKGKPDEFDFSYPHSSVDTCVRHPYDNGVLLGGIGALRQLPAEVDAVVSMCRLADEDMRADMPHVEVRLIDRPERDENPHLDFVLHDTVRLIEQFRREGRTVLVHCVGAYSRTPTMGALYGARLRGISGDEALRDVLEVLPNAHPNSAFRSALRRLQTQQTADGQRERSS</sequence>